<feature type="compositionally biased region" description="Acidic residues" evidence="1">
    <location>
        <begin position="128"/>
        <end position="138"/>
    </location>
</feature>
<reference evidence="3 4" key="1">
    <citation type="submission" date="2011-02" db="EMBL/GenBank/DDBJ databases">
        <title>The Genome Sequence of Sphaeroforma arctica JP610.</title>
        <authorList>
            <consortium name="The Broad Institute Genome Sequencing Platform"/>
            <person name="Russ C."/>
            <person name="Cuomo C."/>
            <person name="Young S.K."/>
            <person name="Zeng Q."/>
            <person name="Gargeya S."/>
            <person name="Alvarado L."/>
            <person name="Berlin A."/>
            <person name="Chapman S.B."/>
            <person name="Chen Z."/>
            <person name="Freedman E."/>
            <person name="Gellesch M."/>
            <person name="Goldberg J."/>
            <person name="Griggs A."/>
            <person name="Gujja S."/>
            <person name="Heilman E."/>
            <person name="Heiman D."/>
            <person name="Howarth C."/>
            <person name="Mehta T."/>
            <person name="Neiman D."/>
            <person name="Pearson M."/>
            <person name="Roberts A."/>
            <person name="Saif S."/>
            <person name="Shea T."/>
            <person name="Shenoy N."/>
            <person name="Sisk P."/>
            <person name="Stolte C."/>
            <person name="Sykes S."/>
            <person name="White J."/>
            <person name="Yandava C."/>
            <person name="Burger G."/>
            <person name="Gray M.W."/>
            <person name="Holland P.W.H."/>
            <person name="King N."/>
            <person name="Lang F.B.F."/>
            <person name="Roger A.J."/>
            <person name="Ruiz-Trillo I."/>
            <person name="Haas B."/>
            <person name="Nusbaum C."/>
            <person name="Birren B."/>
        </authorList>
    </citation>
    <scope>NUCLEOTIDE SEQUENCE [LARGE SCALE GENOMIC DNA]</scope>
    <source>
        <strain evidence="3 4">JP610</strain>
    </source>
</reference>
<evidence type="ECO:0000313" key="3">
    <source>
        <dbReference type="EMBL" id="KNC84899.1"/>
    </source>
</evidence>
<dbReference type="Pfam" id="PF23663">
    <property type="entry name" value="Znf_SCAND3"/>
    <property type="match status" value="1"/>
</dbReference>
<dbReference type="EMBL" id="KQ241733">
    <property type="protein sequence ID" value="KNC84899.1"/>
    <property type="molecule type" value="Genomic_DNA"/>
</dbReference>
<gene>
    <name evidence="3" type="ORF">SARC_02907</name>
</gene>
<keyword evidence="4" id="KW-1185">Reference proteome</keyword>
<dbReference type="InterPro" id="IPR012337">
    <property type="entry name" value="RNaseH-like_sf"/>
</dbReference>
<feature type="region of interest" description="Disordered" evidence="1">
    <location>
        <begin position="128"/>
        <end position="153"/>
    </location>
</feature>
<sequence>MSKQVGKKQITSGLMLMRSGESSGSDNIPTLPVRDGNRHRYDQSRSKKRGTSNRAKAVLAKASNPMATNDSNSDITIQSGIDGENINMPDILSSIDDDEHAFDAQVDSVTFEIKRKKKLGLDEDSELDIVSDSSDDDADKPTPVEKQRNSKRAAQYEHIVNTINKKLKFGHDLVASASAAPRPGPPDGMAYCATGNQCIVVGRLVKPGNHECVGCKMPIHAICGKTSTQGYGGQGFCLGPASACKGETGTQQSEAIDLDMVIEVSDDEKEEEDRAKTAIAAARAVKRAAVNPFAISKVSGRGILNVSSIDNVPKFPPKDKKTVLPKHVNGNNSSGYFSELSPYVSSDSSDSSGVQIPRDIMMERLASGEYIISTMANYRSEAWKFFGYVVDNNEGLVHTKKEAVSVADKTQIRNSIVELLPTRKWSMLAMASPDFPIFLDQYYRVRKKYSDATNAGHLIPSRKTMSLDTERVVMEVYTKEIGKLQEQSKYMGTYVQQELEELLQRHSLDDKQIVWQADRGPNITAALHQYDFTPLDNEEMDTELMRLSCRDHCLHNIHKPVFTKMARDNNLGMPEIPYIAMEYINTCKKLVPFIKQSTKYADALSSRLCQEVETRWMTVRKLLVSVDKVFYELKELAGHSEEIDEMVAVLDKKVGESIIDFLEGLDMVLLQLEATLEPTLHKVISLFEMLRIHHTEVTENDPQFIVVLKTRLRVLLDHRVSFYHPLELVAVVLNSQTKNMSSHLLANYQTEAMKWFNYVLENMSEIVKGTDASVINLCPNGRTSNSRARANKTSTDMFSILYGRWRA</sequence>
<feature type="compositionally biased region" description="Basic and acidic residues" evidence="1">
    <location>
        <begin position="139"/>
        <end position="148"/>
    </location>
</feature>
<accession>A0A0L0G7K1</accession>
<feature type="compositionally biased region" description="Basic and acidic residues" evidence="1">
    <location>
        <begin position="35"/>
        <end position="45"/>
    </location>
</feature>
<name>A0A0L0G7K1_9EUKA</name>
<dbReference type="RefSeq" id="XP_014158801.1">
    <property type="nucleotide sequence ID" value="XM_014303326.1"/>
</dbReference>
<feature type="region of interest" description="Disordered" evidence="1">
    <location>
        <begin position="1"/>
        <end position="83"/>
    </location>
</feature>
<evidence type="ECO:0000259" key="2">
    <source>
        <dbReference type="Pfam" id="PF23663"/>
    </source>
</evidence>
<dbReference type="InterPro" id="IPR057560">
    <property type="entry name" value="Znf_SCAND3"/>
</dbReference>
<proteinExistence type="predicted"/>
<feature type="compositionally biased region" description="Polar residues" evidence="1">
    <location>
        <begin position="65"/>
        <end position="79"/>
    </location>
</feature>
<protein>
    <recommendedName>
        <fullName evidence="2">SCAN domain-containing protein</fullName>
    </recommendedName>
</protein>
<dbReference type="AlphaFoldDB" id="A0A0L0G7K1"/>
<organism evidence="3 4">
    <name type="scientific">Sphaeroforma arctica JP610</name>
    <dbReference type="NCBI Taxonomy" id="667725"/>
    <lineage>
        <taxon>Eukaryota</taxon>
        <taxon>Ichthyosporea</taxon>
        <taxon>Ichthyophonida</taxon>
        <taxon>Sphaeroforma</taxon>
    </lineage>
</organism>
<evidence type="ECO:0000313" key="4">
    <source>
        <dbReference type="Proteomes" id="UP000054560"/>
    </source>
</evidence>
<dbReference type="GeneID" id="25903411"/>
<dbReference type="Proteomes" id="UP000054560">
    <property type="component" value="Unassembled WGS sequence"/>
</dbReference>
<evidence type="ECO:0000256" key="1">
    <source>
        <dbReference type="SAM" id="MobiDB-lite"/>
    </source>
</evidence>
<feature type="domain" description="SCAN" evidence="2">
    <location>
        <begin position="208"/>
        <end position="238"/>
    </location>
</feature>
<dbReference type="SUPFAM" id="SSF53098">
    <property type="entry name" value="Ribonuclease H-like"/>
    <property type="match status" value="1"/>
</dbReference>